<evidence type="ECO:0000256" key="1">
    <source>
        <dbReference type="ARBA" id="ARBA00008213"/>
    </source>
</evidence>
<sequence>MDKDIYISKDGLNKLQEEVSELTTVKKKEVAARIKAAKEFGDLSENSEYDDAKNEQAFIEGRISEIEHILKNAKIIEEVACKTTDKVCVGHTVVVDLKGGEAKFKIVGSYEADPEMGLISNESPIGQALLGKEKGAEISVQVPAGDMKYKIKDILE</sequence>
<dbReference type="InterPro" id="IPR036805">
    <property type="entry name" value="Tscrpt_elong_fac_GreA/B_N_sf"/>
</dbReference>
<evidence type="ECO:0000256" key="3">
    <source>
        <dbReference type="ARBA" id="ARBA00023015"/>
    </source>
</evidence>
<evidence type="ECO:0000256" key="6">
    <source>
        <dbReference type="ARBA" id="ARBA00024916"/>
    </source>
</evidence>
<evidence type="ECO:0000313" key="12">
    <source>
        <dbReference type="EMBL" id="RJO60125.1"/>
    </source>
</evidence>
<dbReference type="InterPro" id="IPR036953">
    <property type="entry name" value="GreA/GreB_C_sf"/>
</dbReference>
<feature type="domain" description="Transcription elongation factor GreA/GreB C-terminal" evidence="10">
    <location>
        <begin position="83"/>
        <end position="154"/>
    </location>
</feature>
<dbReference type="GO" id="GO:0003677">
    <property type="term" value="F:DNA binding"/>
    <property type="evidence" value="ECO:0007669"/>
    <property type="project" value="UniProtKB-UniRule"/>
</dbReference>
<dbReference type="Gene3D" id="3.10.50.30">
    <property type="entry name" value="Transcription elongation factor, GreA/GreB, C-terminal domain"/>
    <property type="match status" value="1"/>
</dbReference>
<evidence type="ECO:0000256" key="2">
    <source>
        <dbReference type="ARBA" id="ARBA00013729"/>
    </source>
</evidence>
<organism evidence="12 13">
    <name type="scientific">candidate division WS5 bacterium</name>
    <dbReference type="NCBI Taxonomy" id="2093353"/>
    <lineage>
        <taxon>Bacteria</taxon>
        <taxon>candidate division WS5</taxon>
    </lineage>
</organism>
<evidence type="ECO:0000256" key="5">
    <source>
        <dbReference type="ARBA" id="ARBA00023163"/>
    </source>
</evidence>
<dbReference type="GO" id="GO:0032784">
    <property type="term" value="P:regulation of DNA-templated transcription elongation"/>
    <property type="evidence" value="ECO:0007669"/>
    <property type="project" value="UniProtKB-UniRule"/>
</dbReference>
<keyword evidence="3 8" id="KW-0805">Transcription regulation</keyword>
<dbReference type="GO" id="GO:0006354">
    <property type="term" value="P:DNA-templated transcription elongation"/>
    <property type="evidence" value="ECO:0007669"/>
    <property type="project" value="TreeGrafter"/>
</dbReference>
<evidence type="ECO:0000259" key="10">
    <source>
        <dbReference type="Pfam" id="PF01272"/>
    </source>
</evidence>
<accession>A0A419DAJ5</accession>
<dbReference type="InterPro" id="IPR006359">
    <property type="entry name" value="Tscrpt_elong_fac_GreA"/>
</dbReference>
<evidence type="ECO:0000259" key="11">
    <source>
        <dbReference type="Pfam" id="PF03449"/>
    </source>
</evidence>
<dbReference type="SUPFAM" id="SSF46557">
    <property type="entry name" value="GreA transcript cleavage protein, N-terminal domain"/>
    <property type="match status" value="1"/>
</dbReference>
<keyword evidence="12" id="KW-0648">Protein biosynthesis</keyword>
<dbReference type="GO" id="GO:0070063">
    <property type="term" value="F:RNA polymerase binding"/>
    <property type="evidence" value="ECO:0007669"/>
    <property type="project" value="InterPro"/>
</dbReference>
<dbReference type="InterPro" id="IPR023459">
    <property type="entry name" value="Tscrpt_elong_fac_GreA/B_fam"/>
</dbReference>
<dbReference type="SUPFAM" id="SSF54534">
    <property type="entry name" value="FKBP-like"/>
    <property type="match status" value="1"/>
</dbReference>
<evidence type="ECO:0000256" key="9">
    <source>
        <dbReference type="RuleBase" id="RU000556"/>
    </source>
</evidence>
<dbReference type="InterPro" id="IPR018151">
    <property type="entry name" value="TF_GreA/GreB_CS"/>
</dbReference>
<dbReference type="NCBIfam" id="TIGR01462">
    <property type="entry name" value="greA"/>
    <property type="match status" value="1"/>
</dbReference>
<keyword evidence="12" id="KW-0251">Elongation factor</keyword>
<feature type="domain" description="Transcription elongation factor GreA/GreB N-terminal" evidence="11">
    <location>
        <begin position="5"/>
        <end position="75"/>
    </location>
</feature>
<dbReference type="InterPro" id="IPR022691">
    <property type="entry name" value="Tscrpt_elong_fac_GreA/B_N"/>
</dbReference>
<dbReference type="EMBL" id="QZJW01000055">
    <property type="protein sequence ID" value="RJO60125.1"/>
    <property type="molecule type" value="Genomic_DNA"/>
</dbReference>
<keyword evidence="5 8" id="KW-0804">Transcription</keyword>
<comment type="caution">
    <text evidence="12">The sequence shown here is derived from an EMBL/GenBank/DDBJ whole genome shotgun (WGS) entry which is preliminary data.</text>
</comment>
<evidence type="ECO:0000256" key="4">
    <source>
        <dbReference type="ARBA" id="ARBA00023125"/>
    </source>
</evidence>
<dbReference type="GO" id="GO:0003746">
    <property type="term" value="F:translation elongation factor activity"/>
    <property type="evidence" value="ECO:0007669"/>
    <property type="project" value="UniProtKB-KW"/>
</dbReference>
<evidence type="ECO:0000313" key="13">
    <source>
        <dbReference type="Proteomes" id="UP000285655"/>
    </source>
</evidence>
<comment type="function">
    <text evidence="6 8 9">Necessary for efficient RNA polymerase transcription elongation past template-encoded arresting sites. The arresting sites in DNA have the property of trapping a certain fraction of elongating RNA polymerases that pass through, resulting in locked ternary complexes. Cleavage of the nascent transcript by cleavage factors such as GreA or GreB allows the resumption of elongation from the new 3'terminus. GreA releases sequences of 2 to 3 nucleotides.</text>
</comment>
<dbReference type="HAMAP" id="MF_00105">
    <property type="entry name" value="GreA_GreB"/>
    <property type="match status" value="1"/>
</dbReference>
<dbReference type="FunFam" id="3.10.50.30:FF:000001">
    <property type="entry name" value="Transcription elongation factor GreA"/>
    <property type="match status" value="1"/>
</dbReference>
<dbReference type="Gene3D" id="1.10.287.180">
    <property type="entry name" value="Transcription elongation factor, GreA/GreB, N-terminal domain"/>
    <property type="match status" value="1"/>
</dbReference>
<keyword evidence="4 8" id="KW-0238">DNA-binding</keyword>
<dbReference type="FunFam" id="1.10.287.180:FF:000001">
    <property type="entry name" value="Transcription elongation factor GreA"/>
    <property type="match status" value="1"/>
</dbReference>
<dbReference type="InterPro" id="IPR028624">
    <property type="entry name" value="Tscrpt_elong_fac_GreA/B"/>
</dbReference>
<dbReference type="NCBIfam" id="NF001263">
    <property type="entry name" value="PRK00226.1-4"/>
    <property type="match status" value="1"/>
</dbReference>
<dbReference type="InterPro" id="IPR001437">
    <property type="entry name" value="Tscrpt_elong_fac_GreA/B_C"/>
</dbReference>
<protein>
    <recommendedName>
        <fullName evidence="2 8">Transcription elongation factor GreA</fullName>
    </recommendedName>
    <alternativeName>
        <fullName evidence="7 8">Transcript cleavage factor GreA</fullName>
    </alternativeName>
</protein>
<comment type="similarity">
    <text evidence="1 8 9">Belongs to the GreA/GreB family.</text>
</comment>
<dbReference type="Pfam" id="PF01272">
    <property type="entry name" value="GreA_GreB"/>
    <property type="match status" value="1"/>
</dbReference>
<evidence type="ECO:0000256" key="8">
    <source>
        <dbReference type="HAMAP-Rule" id="MF_00105"/>
    </source>
</evidence>
<dbReference type="Proteomes" id="UP000285655">
    <property type="component" value="Unassembled WGS sequence"/>
</dbReference>
<dbReference type="Pfam" id="PF03449">
    <property type="entry name" value="GreA_GreB_N"/>
    <property type="match status" value="1"/>
</dbReference>
<dbReference type="PIRSF" id="PIRSF006092">
    <property type="entry name" value="GreA_GreB"/>
    <property type="match status" value="1"/>
</dbReference>
<gene>
    <name evidence="8 12" type="primary">greA</name>
    <name evidence="12" type="ORF">C4544_06205</name>
</gene>
<reference evidence="12 13" key="1">
    <citation type="journal article" date="2017" name="ISME J.">
        <title>Energy and carbon metabolisms in a deep terrestrial subsurface fluid microbial community.</title>
        <authorList>
            <person name="Momper L."/>
            <person name="Jungbluth S.P."/>
            <person name="Lee M.D."/>
            <person name="Amend J.P."/>
        </authorList>
    </citation>
    <scope>NUCLEOTIDE SEQUENCE [LARGE SCALE GENOMIC DNA]</scope>
    <source>
        <strain evidence="12">SURF_29</strain>
    </source>
</reference>
<dbReference type="PANTHER" id="PTHR30437">
    <property type="entry name" value="TRANSCRIPTION ELONGATION FACTOR GREA"/>
    <property type="match status" value="1"/>
</dbReference>
<proteinExistence type="inferred from homology"/>
<name>A0A419DAJ5_9BACT</name>
<evidence type="ECO:0000256" key="7">
    <source>
        <dbReference type="ARBA" id="ARBA00030776"/>
    </source>
</evidence>
<dbReference type="AlphaFoldDB" id="A0A419DAJ5"/>
<dbReference type="PANTHER" id="PTHR30437:SF4">
    <property type="entry name" value="TRANSCRIPTION ELONGATION FACTOR GREA"/>
    <property type="match status" value="1"/>
</dbReference>
<dbReference type="PROSITE" id="PS00829">
    <property type="entry name" value="GREAB_1"/>
    <property type="match status" value="1"/>
</dbReference>